<name>A0A3A9JDN9_9PROT</name>
<dbReference type="Proteomes" id="UP000278036">
    <property type="component" value="Unassembled WGS sequence"/>
</dbReference>
<evidence type="ECO:0000313" key="4">
    <source>
        <dbReference type="EMBL" id="RMI17009.1"/>
    </source>
</evidence>
<dbReference type="SMART" id="SM00822">
    <property type="entry name" value="PKS_KR"/>
    <property type="match status" value="1"/>
</dbReference>
<keyword evidence="4" id="KW-0560">Oxidoreductase</keyword>
<dbReference type="EMBL" id="RFLX01000042">
    <property type="protein sequence ID" value="RMI17009.1"/>
    <property type="molecule type" value="Genomic_DNA"/>
</dbReference>
<dbReference type="PRINTS" id="PR00080">
    <property type="entry name" value="SDRFAMILY"/>
</dbReference>
<gene>
    <name evidence="3" type="ORF">D6Z83_14260</name>
    <name evidence="4" type="ORF">EBE87_24470</name>
</gene>
<dbReference type="FunCoup" id="A0A3A9JDN9">
    <property type="interactions" value="91"/>
</dbReference>
<evidence type="ECO:0000313" key="3">
    <source>
        <dbReference type="EMBL" id="RKK03511.1"/>
    </source>
</evidence>
<dbReference type="Pfam" id="PF13561">
    <property type="entry name" value="adh_short_C2"/>
    <property type="match status" value="1"/>
</dbReference>
<dbReference type="InParanoid" id="A0A3A9JDN9"/>
<keyword evidence="5" id="KW-1185">Reference proteome</keyword>
<evidence type="ECO:0000256" key="1">
    <source>
        <dbReference type="ARBA" id="ARBA00006484"/>
    </source>
</evidence>
<dbReference type="InterPro" id="IPR036291">
    <property type="entry name" value="NAD(P)-bd_dom_sf"/>
</dbReference>
<dbReference type="AlphaFoldDB" id="A0A3A9JDN9"/>
<organism evidence="3 6">
    <name type="scientific">Teichococcus wenyumeiae</name>
    <dbReference type="NCBI Taxonomy" id="2478470"/>
    <lineage>
        <taxon>Bacteria</taxon>
        <taxon>Pseudomonadati</taxon>
        <taxon>Pseudomonadota</taxon>
        <taxon>Alphaproteobacteria</taxon>
        <taxon>Acetobacterales</taxon>
        <taxon>Roseomonadaceae</taxon>
        <taxon>Roseomonas</taxon>
    </lineage>
</organism>
<dbReference type="CDD" id="cd05233">
    <property type="entry name" value="SDR_c"/>
    <property type="match status" value="1"/>
</dbReference>
<protein>
    <submittedName>
        <fullName evidence="4">Glucose 1-dehydrogenase</fullName>
        <ecNumber evidence="4">1.1.1.47</ecNumber>
    </submittedName>
    <submittedName>
        <fullName evidence="3">SDR family oxidoreductase</fullName>
    </submittedName>
</protein>
<dbReference type="SUPFAM" id="SSF51735">
    <property type="entry name" value="NAD(P)-binding Rossmann-fold domains"/>
    <property type="match status" value="1"/>
</dbReference>
<comment type="caution">
    <text evidence="3">The sequence shown here is derived from an EMBL/GenBank/DDBJ whole genome shotgun (WGS) entry which is preliminary data.</text>
</comment>
<reference evidence="3 6" key="1">
    <citation type="submission" date="2018-09" db="EMBL/GenBank/DDBJ databases">
        <title>Roseomonas sp. nov., isolated from feces of Tibetan antelopes in the Qinghai-Tibet plateau, China.</title>
        <authorList>
            <person name="Tian Z."/>
        </authorList>
    </citation>
    <scope>NUCLEOTIDE SEQUENCE [LARGE SCALE GENOMIC DNA]</scope>
    <source>
        <strain evidence="4 5">Z23</strain>
        <strain evidence="3 6">Z24</strain>
    </source>
</reference>
<dbReference type="Proteomes" id="UP000274097">
    <property type="component" value="Unassembled WGS sequence"/>
</dbReference>
<accession>A0A3A9JDN9</accession>
<dbReference type="InterPro" id="IPR020904">
    <property type="entry name" value="Sc_DH/Rdtase_CS"/>
</dbReference>
<dbReference type="EC" id="1.1.1.47" evidence="4"/>
<dbReference type="GO" id="GO:0030497">
    <property type="term" value="P:fatty acid elongation"/>
    <property type="evidence" value="ECO:0007669"/>
    <property type="project" value="TreeGrafter"/>
</dbReference>
<dbReference type="EMBL" id="RAQU01000083">
    <property type="protein sequence ID" value="RKK03511.1"/>
    <property type="molecule type" value="Genomic_DNA"/>
</dbReference>
<dbReference type="FunFam" id="3.40.50.720:FF:000084">
    <property type="entry name" value="Short-chain dehydrogenase reductase"/>
    <property type="match status" value="1"/>
</dbReference>
<dbReference type="NCBIfam" id="NF005559">
    <property type="entry name" value="PRK07231.1"/>
    <property type="match status" value="1"/>
</dbReference>
<dbReference type="PROSITE" id="PS00061">
    <property type="entry name" value="ADH_SHORT"/>
    <property type="match status" value="1"/>
</dbReference>
<dbReference type="PANTHER" id="PTHR42760:SF40">
    <property type="entry name" value="3-OXOACYL-[ACYL-CARRIER-PROTEIN] REDUCTASE, CHLOROPLASTIC"/>
    <property type="match status" value="1"/>
</dbReference>
<evidence type="ECO:0000259" key="2">
    <source>
        <dbReference type="SMART" id="SM00822"/>
    </source>
</evidence>
<feature type="domain" description="Ketoreductase" evidence="2">
    <location>
        <begin position="10"/>
        <end position="182"/>
    </location>
</feature>
<dbReference type="InterPro" id="IPR002347">
    <property type="entry name" value="SDR_fam"/>
</dbReference>
<dbReference type="PANTHER" id="PTHR42760">
    <property type="entry name" value="SHORT-CHAIN DEHYDROGENASES/REDUCTASES FAMILY MEMBER"/>
    <property type="match status" value="1"/>
</dbReference>
<evidence type="ECO:0000313" key="5">
    <source>
        <dbReference type="Proteomes" id="UP000274097"/>
    </source>
</evidence>
<dbReference type="InterPro" id="IPR057326">
    <property type="entry name" value="KR_dom"/>
</dbReference>
<sequence length="259" mass="26834">MRAMSRLAGRVAIVTGAARGIGAAISRRFLSEGARLLMVDRSEDVLGLPDGCGAKGFVADLGLPGAGEAVVRAAIDTHGRIDILVNNAGIGGSKSLAESDDALIDRFIDINLKSVLRVTRAALPHLSRPGGRIINISSTLGLAGYPGTTAYAVAKAGVAQFTRQMAAELGPDGVLVNAIAPGVIETTMTEKHLTKPYYIRAVIDPTPLRRAGRPEEVAAVAAFLASEDASFVTGQVIAVDGGWLTARNPPRDAGEEVMG</sequence>
<dbReference type="OrthoDB" id="7375193at2"/>
<proteinExistence type="inferred from homology"/>
<dbReference type="PRINTS" id="PR00081">
    <property type="entry name" value="GDHRDH"/>
</dbReference>
<dbReference type="Gene3D" id="3.40.50.720">
    <property type="entry name" value="NAD(P)-binding Rossmann-like Domain"/>
    <property type="match status" value="1"/>
</dbReference>
<comment type="similarity">
    <text evidence="1">Belongs to the short-chain dehydrogenases/reductases (SDR) family.</text>
</comment>
<evidence type="ECO:0000313" key="6">
    <source>
        <dbReference type="Proteomes" id="UP000278036"/>
    </source>
</evidence>
<dbReference type="GO" id="GO:0047936">
    <property type="term" value="F:glucose 1-dehydrogenase [NAD(P)+] activity"/>
    <property type="evidence" value="ECO:0007669"/>
    <property type="project" value="UniProtKB-EC"/>
</dbReference>